<name>A0A7G1NLR6_9ACTN</name>
<proteinExistence type="predicted"/>
<dbReference type="AlphaFoldDB" id="A0A7G1NLR6"/>
<protein>
    <submittedName>
        <fullName evidence="2">Uncharacterized protein</fullName>
    </submittedName>
</protein>
<evidence type="ECO:0000313" key="3">
    <source>
        <dbReference type="Proteomes" id="UP000516373"/>
    </source>
</evidence>
<accession>A0A7G1NLR6</accession>
<evidence type="ECO:0000313" key="2">
    <source>
        <dbReference type="EMBL" id="BCL22630.1"/>
    </source>
</evidence>
<gene>
    <name evidence="2" type="ORF">GCM10017668_44730</name>
</gene>
<dbReference type="Proteomes" id="UP000516373">
    <property type="component" value="Chromosome"/>
</dbReference>
<sequence>MGQVFAARPAIEDEAVQAGAGVWGRQPPEGPGTNAEHRANAGHLTPRLNLTE</sequence>
<reference evidence="2 3" key="1">
    <citation type="journal article" date="2014" name="Int. J. Syst. Evol. Microbiol.">
        <title>Complete genome sequence of Corynebacterium casei LMG S-19264T (=DSM 44701T), isolated from a smear-ripened cheese.</title>
        <authorList>
            <consortium name="US DOE Joint Genome Institute (JGI-PGF)"/>
            <person name="Walter F."/>
            <person name="Albersmeier A."/>
            <person name="Kalinowski J."/>
            <person name="Ruckert C."/>
        </authorList>
    </citation>
    <scope>NUCLEOTIDE SEQUENCE [LARGE SCALE GENOMIC DNA]</scope>
    <source>
        <strain evidence="2 3">JCM 4255</strain>
    </source>
</reference>
<organism evidence="2 3">
    <name type="scientific">Streptomyces tuirus</name>
    <dbReference type="NCBI Taxonomy" id="68278"/>
    <lineage>
        <taxon>Bacteria</taxon>
        <taxon>Bacillati</taxon>
        <taxon>Actinomycetota</taxon>
        <taxon>Actinomycetes</taxon>
        <taxon>Kitasatosporales</taxon>
        <taxon>Streptomycetaceae</taxon>
        <taxon>Streptomyces</taxon>
    </lineage>
</organism>
<feature type="region of interest" description="Disordered" evidence="1">
    <location>
        <begin position="15"/>
        <end position="52"/>
    </location>
</feature>
<dbReference type="EMBL" id="AP023439">
    <property type="protein sequence ID" value="BCL22630.1"/>
    <property type="molecule type" value="Genomic_DNA"/>
</dbReference>
<dbReference type="KEGG" id="stui:GCM10017668_44730"/>
<evidence type="ECO:0000256" key="1">
    <source>
        <dbReference type="SAM" id="MobiDB-lite"/>
    </source>
</evidence>